<dbReference type="GO" id="GO:0016616">
    <property type="term" value="F:oxidoreductase activity, acting on the CH-OH group of donors, NAD or NADP as acceptor"/>
    <property type="evidence" value="ECO:0007669"/>
    <property type="project" value="TreeGrafter"/>
</dbReference>
<dbReference type="PANTHER" id="PTHR42760:SF133">
    <property type="entry name" value="3-OXOACYL-[ACYL-CARRIER-PROTEIN] REDUCTASE"/>
    <property type="match status" value="1"/>
</dbReference>
<dbReference type="PANTHER" id="PTHR42760">
    <property type="entry name" value="SHORT-CHAIN DEHYDROGENASES/REDUCTASES FAMILY MEMBER"/>
    <property type="match status" value="1"/>
</dbReference>
<dbReference type="PRINTS" id="PR00080">
    <property type="entry name" value="SDRFAMILY"/>
</dbReference>
<proteinExistence type="inferred from homology"/>
<evidence type="ECO:0000256" key="2">
    <source>
        <dbReference type="ARBA" id="ARBA00023002"/>
    </source>
</evidence>
<dbReference type="Proteomes" id="UP000034893">
    <property type="component" value="Unassembled WGS sequence"/>
</dbReference>
<comment type="caution">
    <text evidence="3">The sequence shown here is derived from an EMBL/GenBank/DDBJ whole genome shotgun (WGS) entry which is preliminary data.</text>
</comment>
<dbReference type="PRINTS" id="PR00081">
    <property type="entry name" value="GDHRDH"/>
</dbReference>
<protein>
    <submittedName>
        <fullName evidence="3">Short-chain dehydrogenase/reductase SDR</fullName>
    </submittedName>
</protein>
<feature type="non-terminal residue" evidence="3">
    <location>
        <position position="1"/>
    </location>
</feature>
<dbReference type="GO" id="GO:0048038">
    <property type="term" value="F:quinone binding"/>
    <property type="evidence" value="ECO:0007669"/>
    <property type="project" value="TreeGrafter"/>
</dbReference>
<dbReference type="CDD" id="cd05233">
    <property type="entry name" value="SDR_c"/>
    <property type="match status" value="1"/>
</dbReference>
<dbReference type="EMBL" id="LBVP01000011">
    <property type="protein sequence ID" value="KKQ89597.1"/>
    <property type="molecule type" value="Genomic_DNA"/>
</dbReference>
<reference evidence="3 4" key="1">
    <citation type="journal article" date="2015" name="Nature">
        <title>rRNA introns, odd ribosomes, and small enigmatic genomes across a large radiation of phyla.</title>
        <authorList>
            <person name="Brown C.T."/>
            <person name="Hug L.A."/>
            <person name="Thomas B.C."/>
            <person name="Sharon I."/>
            <person name="Castelle C.J."/>
            <person name="Singh A."/>
            <person name="Wilkins M.J."/>
            <person name="Williams K.H."/>
            <person name="Banfield J.F."/>
        </authorList>
    </citation>
    <scope>NUCLEOTIDE SEQUENCE [LARGE SCALE GENOMIC DNA]</scope>
</reference>
<comment type="similarity">
    <text evidence="1">Belongs to the short-chain dehydrogenases/reductases (SDR) family.</text>
</comment>
<organism evidence="3 4">
    <name type="scientific">Candidatus Curtissbacteria bacterium GW2011_GWC2_38_9</name>
    <dbReference type="NCBI Taxonomy" id="1618414"/>
    <lineage>
        <taxon>Bacteria</taxon>
        <taxon>Candidatus Curtissiibacteriota</taxon>
    </lineage>
</organism>
<dbReference type="Gene3D" id="3.40.50.720">
    <property type="entry name" value="NAD(P)-binding Rossmann-like Domain"/>
    <property type="match status" value="1"/>
</dbReference>
<evidence type="ECO:0000256" key="1">
    <source>
        <dbReference type="ARBA" id="ARBA00006484"/>
    </source>
</evidence>
<evidence type="ECO:0000313" key="4">
    <source>
        <dbReference type="Proteomes" id="UP000034893"/>
    </source>
</evidence>
<dbReference type="InterPro" id="IPR036291">
    <property type="entry name" value="NAD(P)-bd_dom_sf"/>
</dbReference>
<sequence length="177" mass="19793">WESEVKKMFAQIFAKLKRVDLLVNNVGGFLYKKFSQMTTSEFRGLIESNVYSTLFCSRAVLPVMRKQKSGQIINIGVVGAERLNLLEKSAPYFYAKHGVYMLTKMVAHEEAKYGIHVNMISPASLDTAIFKSSDFPMGRSVRYDDVVKALLFLISADAYYINGANIEVAGGFILGVK</sequence>
<keyword evidence="2" id="KW-0560">Oxidoreductase</keyword>
<dbReference type="Pfam" id="PF13561">
    <property type="entry name" value="adh_short_C2"/>
    <property type="match status" value="1"/>
</dbReference>
<name>A0A0G0LEZ6_9BACT</name>
<accession>A0A0G0LEZ6</accession>
<dbReference type="SUPFAM" id="SSF51735">
    <property type="entry name" value="NAD(P)-binding Rossmann-fold domains"/>
    <property type="match status" value="1"/>
</dbReference>
<dbReference type="GO" id="GO:0006633">
    <property type="term" value="P:fatty acid biosynthetic process"/>
    <property type="evidence" value="ECO:0007669"/>
    <property type="project" value="TreeGrafter"/>
</dbReference>
<gene>
    <name evidence="3" type="ORF">UT12_C0011G0053</name>
</gene>
<dbReference type="InterPro" id="IPR002347">
    <property type="entry name" value="SDR_fam"/>
</dbReference>
<dbReference type="AlphaFoldDB" id="A0A0G0LEZ6"/>
<evidence type="ECO:0000313" key="3">
    <source>
        <dbReference type="EMBL" id="KKQ89597.1"/>
    </source>
</evidence>